<dbReference type="HAMAP" id="MF_02128">
    <property type="entry name" value="TMP_kinase"/>
    <property type="match status" value="1"/>
</dbReference>
<keyword evidence="2" id="KW-0547">Nucleotide-binding</keyword>
<comment type="miscellaneous">
    <text evidence="2">Reaction mechanism of ThiL seems to utilize a direct, inline transfer of the gamma-phosphate of ATP to TMP rather than a phosphorylated enzyme intermediate.</text>
</comment>
<feature type="binding site" evidence="2">
    <location>
        <position position="46"/>
    </location>
    <ligand>
        <name>Mg(2+)</name>
        <dbReference type="ChEBI" id="CHEBI:18420"/>
        <label>2</label>
    </ligand>
</feature>
<dbReference type="GO" id="GO:0005524">
    <property type="term" value="F:ATP binding"/>
    <property type="evidence" value="ECO:0007669"/>
    <property type="project" value="UniProtKB-UniRule"/>
</dbReference>
<feature type="domain" description="PurM-like C-terminal" evidence="4">
    <location>
        <begin position="154"/>
        <end position="306"/>
    </location>
</feature>
<comment type="catalytic activity">
    <reaction evidence="2">
        <text>thiamine phosphate + ATP = thiamine diphosphate + ADP</text>
        <dbReference type="Rhea" id="RHEA:15913"/>
        <dbReference type="ChEBI" id="CHEBI:30616"/>
        <dbReference type="ChEBI" id="CHEBI:37575"/>
        <dbReference type="ChEBI" id="CHEBI:58937"/>
        <dbReference type="ChEBI" id="CHEBI:456216"/>
        <dbReference type="EC" id="2.7.4.16"/>
    </reaction>
</comment>
<dbReference type="InterPro" id="IPR036676">
    <property type="entry name" value="PurM-like_C_sf"/>
</dbReference>
<name>A0A6J4NWX3_9BACT</name>
<keyword evidence="2" id="KW-0479">Metal-binding</keyword>
<dbReference type="EC" id="2.7.4.16" evidence="2"/>
<feature type="binding site" evidence="2">
    <location>
        <position position="217"/>
    </location>
    <ligand>
        <name>Mg(2+)</name>
        <dbReference type="ChEBI" id="CHEBI:18420"/>
        <label>3</label>
    </ligand>
</feature>
<feature type="binding site" evidence="2">
    <location>
        <position position="53"/>
    </location>
    <ligand>
        <name>substrate</name>
    </ligand>
</feature>
<dbReference type="EMBL" id="CADCUR010000125">
    <property type="protein sequence ID" value="CAA9399801.1"/>
    <property type="molecule type" value="Genomic_DNA"/>
</dbReference>
<organism evidence="5">
    <name type="scientific">uncultured Pyrinomonadaceae bacterium</name>
    <dbReference type="NCBI Taxonomy" id="2283094"/>
    <lineage>
        <taxon>Bacteria</taxon>
        <taxon>Pseudomonadati</taxon>
        <taxon>Acidobacteriota</taxon>
        <taxon>Blastocatellia</taxon>
        <taxon>Blastocatellales</taxon>
        <taxon>Pyrinomonadaceae</taxon>
        <taxon>environmental samples</taxon>
    </lineage>
</organism>
<feature type="binding site" evidence="2">
    <location>
        <position position="271"/>
    </location>
    <ligand>
        <name>substrate</name>
    </ligand>
</feature>
<dbReference type="GO" id="GO:0009030">
    <property type="term" value="F:thiamine-phosphate kinase activity"/>
    <property type="evidence" value="ECO:0007669"/>
    <property type="project" value="UniProtKB-UniRule"/>
</dbReference>
<dbReference type="GO" id="GO:0009228">
    <property type="term" value="P:thiamine biosynthetic process"/>
    <property type="evidence" value="ECO:0007669"/>
    <property type="project" value="UniProtKB-KW"/>
</dbReference>
<feature type="binding site" evidence="2">
    <location>
        <position position="75"/>
    </location>
    <ligand>
        <name>Mg(2+)</name>
        <dbReference type="ChEBI" id="CHEBI:18420"/>
        <label>4</label>
    </ligand>
</feature>
<comment type="similarity">
    <text evidence="2">Belongs to the thiamine-monophosphate kinase family.</text>
</comment>
<feature type="binding site" evidence="2">
    <location>
        <position position="46"/>
    </location>
    <ligand>
        <name>Mg(2+)</name>
        <dbReference type="ChEBI" id="CHEBI:18420"/>
        <label>1</label>
    </ligand>
</feature>
<comment type="function">
    <text evidence="2">Catalyzes the ATP-dependent phosphorylation of thiamine-monophosphate (TMP) to form thiamine-pyrophosphate (TPP), the active form of vitamin B1.</text>
</comment>
<dbReference type="Gene3D" id="3.90.650.10">
    <property type="entry name" value="PurM-like C-terminal domain"/>
    <property type="match status" value="1"/>
</dbReference>
<evidence type="ECO:0000313" key="5">
    <source>
        <dbReference type="EMBL" id="CAA9399801.1"/>
    </source>
</evidence>
<feature type="binding site" evidence="2">
    <location>
        <position position="219"/>
    </location>
    <ligand>
        <name>ATP</name>
        <dbReference type="ChEBI" id="CHEBI:30616"/>
    </ligand>
</feature>
<feature type="binding site" evidence="2">
    <location>
        <position position="29"/>
    </location>
    <ligand>
        <name>Mg(2+)</name>
        <dbReference type="ChEBI" id="CHEBI:18420"/>
        <label>3</label>
    </ligand>
</feature>
<keyword evidence="2 5" id="KW-0808">Transferase</keyword>
<feature type="binding site" evidence="2">
    <location>
        <position position="220"/>
    </location>
    <ligand>
        <name>Mg(2+)</name>
        <dbReference type="ChEBI" id="CHEBI:18420"/>
        <label>5</label>
    </ligand>
</feature>
<feature type="binding site" evidence="2">
    <location>
        <position position="106"/>
    </location>
    <ligand>
        <name>ATP</name>
        <dbReference type="ChEBI" id="CHEBI:30616"/>
    </ligand>
</feature>
<dbReference type="InterPro" id="IPR016188">
    <property type="entry name" value="PurM-like_N"/>
</dbReference>
<dbReference type="PANTHER" id="PTHR30270:SF0">
    <property type="entry name" value="THIAMINE-MONOPHOSPHATE KINASE"/>
    <property type="match status" value="1"/>
</dbReference>
<keyword evidence="2" id="KW-0460">Magnesium</keyword>
<feature type="binding site" evidence="2">
    <location>
        <position position="75"/>
    </location>
    <ligand>
        <name>Mg(2+)</name>
        <dbReference type="ChEBI" id="CHEBI:18420"/>
        <label>2</label>
    </ligand>
</feature>
<dbReference type="InterPro" id="IPR006283">
    <property type="entry name" value="ThiL-like"/>
</dbReference>
<feature type="binding site" evidence="2">
    <location>
        <position position="150"/>
    </location>
    <ligand>
        <name>ATP</name>
        <dbReference type="ChEBI" id="CHEBI:30616"/>
    </ligand>
</feature>
<dbReference type="GO" id="GO:0000287">
    <property type="term" value="F:magnesium ion binding"/>
    <property type="evidence" value="ECO:0007669"/>
    <property type="project" value="UniProtKB-UniRule"/>
</dbReference>
<accession>A0A6J4NWX3</accession>
<feature type="binding site" evidence="2">
    <location>
        <position position="75"/>
    </location>
    <ligand>
        <name>Mg(2+)</name>
        <dbReference type="ChEBI" id="CHEBI:18420"/>
        <label>3</label>
    </ligand>
</feature>
<reference evidence="5" key="1">
    <citation type="submission" date="2020-02" db="EMBL/GenBank/DDBJ databases">
        <authorList>
            <person name="Meier V. D."/>
        </authorList>
    </citation>
    <scope>NUCLEOTIDE SEQUENCE</scope>
    <source>
        <strain evidence="5">AVDCRST_MAG74</strain>
    </source>
</reference>
<feature type="binding site" evidence="2">
    <location>
        <position position="44"/>
    </location>
    <ligand>
        <name>Mg(2+)</name>
        <dbReference type="ChEBI" id="CHEBI:18420"/>
        <label>4</label>
    </ligand>
</feature>
<dbReference type="PANTHER" id="PTHR30270">
    <property type="entry name" value="THIAMINE-MONOPHOSPHATE KINASE"/>
    <property type="match status" value="1"/>
</dbReference>
<gene>
    <name evidence="2" type="primary">thiL</name>
    <name evidence="5" type="ORF">AVDCRST_MAG74-1592</name>
</gene>
<dbReference type="UniPathway" id="UPA00060">
    <property type="reaction ID" value="UER00142"/>
</dbReference>
<dbReference type="PIRSF" id="PIRSF005303">
    <property type="entry name" value="Thiam_monoph_kin"/>
    <property type="match status" value="1"/>
</dbReference>
<dbReference type="InterPro" id="IPR010918">
    <property type="entry name" value="PurM-like_C_dom"/>
</dbReference>
<evidence type="ECO:0000256" key="1">
    <source>
        <dbReference type="ARBA" id="ARBA00022977"/>
    </source>
</evidence>
<keyword evidence="2" id="KW-0067">ATP-binding</keyword>
<dbReference type="Pfam" id="PF00586">
    <property type="entry name" value="AIRS"/>
    <property type="match status" value="1"/>
</dbReference>
<dbReference type="AlphaFoldDB" id="A0A6J4NWX3"/>
<dbReference type="SUPFAM" id="SSF55326">
    <property type="entry name" value="PurM N-terminal domain-like"/>
    <property type="match status" value="1"/>
</dbReference>
<proteinExistence type="inferred from homology"/>
<protein>
    <recommendedName>
        <fullName evidence="2">Thiamine-monophosphate kinase</fullName>
        <shortName evidence="2">TMP kinase</shortName>
        <shortName evidence="2">Thiamine-phosphate kinase</shortName>
        <ecNumber evidence="2">2.7.4.16</ecNumber>
    </recommendedName>
</protein>
<feature type="binding site" evidence="2">
    <location>
        <position position="325"/>
    </location>
    <ligand>
        <name>substrate</name>
    </ligand>
</feature>
<dbReference type="NCBIfam" id="TIGR01379">
    <property type="entry name" value="thiL"/>
    <property type="match status" value="1"/>
</dbReference>
<dbReference type="SUPFAM" id="SSF56042">
    <property type="entry name" value="PurM C-terminal domain-like"/>
    <property type="match status" value="1"/>
</dbReference>
<dbReference type="CDD" id="cd02194">
    <property type="entry name" value="ThiL"/>
    <property type="match status" value="1"/>
</dbReference>
<keyword evidence="1 2" id="KW-0784">Thiamine biosynthesis</keyword>
<feature type="binding site" evidence="2">
    <location>
        <position position="124"/>
    </location>
    <ligand>
        <name>Mg(2+)</name>
        <dbReference type="ChEBI" id="CHEBI:18420"/>
        <label>1</label>
    </ligand>
</feature>
<sequence>MSINFAEKTEFQFIETVRRRYALQKIGDDCAVLPKDSKTDLVITTDLLVEDIDFKLEWTTPEFVGHKSLAVSLSDVAAMGAKPVWAMLSIGVPEKVWKTDFVEKFYDGWFALANEFNVELIGGDVSKTSDKIVIDSIAAGETKRGKAILRSGAKAGDLIFLTGELGGAAAGLRLLEKGERYEKSKYKNLLLRQLKPNPQTEIGQILGAKNLATSMIDSSDGLVADLNHICRESKVGAKIFDDKIPDQFDLEKFHSLFNSSEMVNFSLYSGEDFELLFTVNPKKKFQVEKELKKHQISQIGSVTPNAGIIELISKGKSEILQAKGFRHF</sequence>
<dbReference type="Pfam" id="PF02769">
    <property type="entry name" value="AIRS_C"/>
    <property type="match status" value="1"/>
</dbReference>
<keyword evidence="2 5" id="KW-0418">Kinase</keyword>
<dbReference type="InterPro" id="IPR036921">
    <property type="entry name" value="PurM-like_N_sf"/>
</dbReference>
<evidence type="ECO:0000259" key="4">
    <source>
        <dbReference type="Pfam" id="PF02769"/>
    </source>
</evidence>
<evidence type="ECO:0000256" key="2">
    <source>
        <dbReference type="HAMAP-Rule" id="MF_02128"/>
    </source>
</evidence>
<dbReference type="Gene3D" id="3.30.1330.10">
    <property type="entry name" value="PurM-like, N-terminal domain"/>
    <property type="match status" value="1"/>
</dbReference>
<feature type="binding site" evidence="2">
    <location>
        <begin position="123"/>
        <end position="124"/>
    </location>
    <ligand>
        <name>ATP</name>
        <dbReference type="ChEBI" id="CHEBI:30616"/>
    </ligand>
</feature>
<dbReference type="GO" id="GO:0009229">
    <property type="term" value="P:thiamine diphosphate biosynthetic process"/>
    <property type="evidence" value="ECO:0007669"/>
    <property type="project" value="UniProtKB-UniRule"/>
</dbReference>
<feature type="domain" description="PurM-like N-terminal" evidence="3">
    <location>
        <begin position="27"/>
        <end position="141"/>
    </location>
</feature>
<evidence type="ECO:0000259" key="3">
    <source>
        <dbReference type="Pfam" id="PF00586"/>
    </source>
</evidence>
<comment type="pathway">
    <text evidence="2">Cofactor biosynthesis; thiamine diphosphate biosynthesis; thiamine diphosphate from thiamine phosphate: step 1/1.</text>
</comment>
<feature type="binding site" evidence="2">
    <location>
        <position position="45"/>
    </location>
    <ligand>
        <name>Mg(2+)</name>
        <dbReference type="ChEBI" id="CHEBI:18420"/>
        <label>1</label>
    </ligand>
</feature>
<feature type="binding site" evidence="2">
    <location>
        <position position="29"/>
    </location>
    <ligand>
        <name>Mg(2+)</name>
        <dbReference type="ChEBI" id="CHEBI:18420"/>
        <label>4</label>
    </ligand>
</feature>